<dbReference type="InterPro" id="IPR037518">
    <property type="entry name" value="MPN"/>
</dbReference>
<evidence type="ECO:0000256" key="3">
    <source>
        <dbReference type="ARBA" id="ARBA00022801"/>
    </source>
</evidence>
<dbReference type="InterPro" id="IPR025657">
    <property type="entry name" value="RadC_JAB"/>
</dbReference>
<proteinExistence type="predicted"/>
<keyword evidence="1" id="KW-0645">Protease</keyword>
<keyword evidence="5" id="KW-0482">Metalloprotease</keyword>
<dbReference type="CDD" id="cd08071">
    <property type="entry name" value="MPN_DUF2466"/>
    <property type="match status" value="1"/>
</dbReference>
<dbReference type="PANTHER" id="PTHR30471">
    <property type="entry name" value="DNA REPAIR PROTEIN RADC"/>
    <property type="match status" value="1"/>
</dbReference>
<evidence type="ECO:0000313" key="8">
    <source>
        <dbReference type="Proteomes" id="UP000856143"/>
    </source>
</evidence>
<evidence type="ECO:0000256" key="2">
    <source>
        <dbReference type="ARBA" id="ARBA00022723"/>
    </source>
</evidence>
<keyword evidence="4" id="KW-0862">Zinc</keyword>
<evidence type="ECO:0000256" key="1">
    <source>
        <dbReference type="ARBA" id="ARBA00022670"/>
    </source>
</evidence>
<reference evidence="7" key="1">
    <citation type="journal article" date="2018" name="Genome Biol.">
        <title>SKESA: strategic k-mer extension for scrupulous assemblies.</title>
        <authorList>
            <person name="Souvorov A."/>
            <person name="Agarwala R."/>
            <person name="Lipman D.J."/>
        </authorList>
    </citation>
    <scope>NUCLEOTIDE SEQUENCE</scope>
    <source>
        <strain evidence="7">R404</strain>
    </source>
</reference>
<feature type="non-terminal residue" evidence="7">
    <location>
        <position position="1"/>
    </location>
</feature>
<gene>
    <name evidence="7" type="ORF">I8Y21_005996</name>
</gene>
<dbReference type="InterPro" id="IPR001405">
    <property type="entry name" value="UPF0758"/>
</dbReference>
<dbReference type="AlphaFoldDB" id="A0AAN5LE34"/>
<dbReference type="GO" id="GO:0008237">
    <property type="term" value="F:metallopeptidase activity"/>
    <property type="evidence" value="ECO:0007669"/>
    <property type="project" value="UniProtKB-KW"/>
</dbReference>
<dbReference type="PANTHER" id="PTHR30471:SF3">
    <property type="entry name" value="UPF0758 PROTEIN YEES-RELATED"/>
    <property type="match status" value="1"/>
</dbReference>
<organism evidence="7 8">
    <name type="scientific">Klebsiella oxytoca</name>
    <dbReference type="NCBI Taxonomy" id="571"/>
    <lineage>
        <taxon>Bacteria</taxon>
        <taxon>Pseudomonadati</taxon>
        <taxon>Pseudomonadota</taxon>
        <taxon>Gammaproteobacteria</taxon>
        <taxon>Enterobacterales</taxon>
        <taxon>Enterobacteriaceae</taxon>
        <taxon>Klebsiella/Raoultella group</taxon>
        <taxon>Klebsiella</taxon>
    </lineage>
</organism>
<accession>A0AAN5LE34</accession>
<dbReference type="PROSITE" id="PS50249">
    <property type="entry name" value="MPN"/>
    <property type="match status" value="1"/>
</dbReference>
<dbReference type="EMBL" id="DACSEO010000154">
    <property type="protein sequence ID" value="HAT1685162.1"/>
    <property type="molecule type" value="Genomic_DNA"/>
</dbReference>
<protein>
    <recommendedName>
        <fullName evidence="6">MPN domain-containing protein</fullName>
    </recommendedName>
</protein>
<keyword evidence="3" id="KW-0378">Hydrolase</keyword>
<evidence type="ECO:0000256" key="5">
    <source>
        <dbReference type="ARBA" id="ARBA00023049"/>
    </source>
</evidence>
<evidence type="ECO:0000256" key="4">
    <source>
        <dbReference type="ARBA" id="ARBA00022833"/>
    </source>
</evidence>
<dbReference type="GO" id="GO:0006508">
    <property type="term" value="P:proteolysis"/>
    <property type="evidence" value="ECO:0007669"/>
    <property type="project" value="UniProtKB-KW"/>
</dbReference>
<evidence type="ECO:0000259" key="6">
    <source>
        <dbReference type="PROSITE" id="PS50249"/>
    </source>
</evidence>
<evidence type="ECO:0000313" key="7">
    <source>
        <dbReference type="EMBL" id="HAT1685162.1"/>
    </source>
</evidence>
<comment type="caution">
    <text evidence="7">The sequence shown here is derived from an EMBL/GenBank/DDBJ whole genome shotgun (WGS) entry which is preliminary data.</text>
</comment>
<name>A0AAN5LE34_KLEOX</name>
<keyword evidence="2" id="KW-0479">Metal-binding</keyword>
<sequence>EKLFSGTLSHVEVHPRIIARKALMNNSAAIVLAHNHPGGNEQPSKADRIITERIVKCLALFDIRVLDHIIVGSGDNYWSFATHGQL</sequence>
<dbReference type="Gene3D" id="3.40.140.10">
    <property type="entry name" value="Cytidine Deaminase, domain 2"/>
    <property type="match status" value="1"/>
</dbReference>
<dbReference type="Proteomes" id="UP000856143">
    <property type="component" value="Unassembled WGS sequence"/>
</dbReference>
<reference evidence="7" key="2">
    <citation type="submission" date="2020-11" db="EMBL/GenBank/DDBJ databases">
        <authorList>
            <consortium name="NCBI Pathogen Detection Project"/>
        </authorList>
    </citation>
    <scope>NUCLEOTIDE SEQUENCE</scope>
    <source>
        <strain evidence="7">R404</strain>
    </source>
</reference>
<dbReference type="GO" id="GO:0046872">
    <property type="term" value="F:metal ion binding"/>
    <property type="evidence" value="ECO:0007669"/>
    <property type="project" value="UniProtKB-KW"/>
</dbReference>
<dbReference type="Pfam" id="PF04002">
    <property type="entry name" value="RadC"/>
    <property type="match status" value="1"/>
</dbReference>
<feature type="domain" description="MPN" evidence="6">
    <location>
        <begin position="1"/>
        <end position="86"/>
    </location>
</feature>